<proteinExistence type="predicted"/>
<protein>
    <submittedName>
        <fullName evidence="1">DUF885 domain-containing protein</fullName>
    </submittedName>
</protein>
<evidence type="ECO:0000313" key="1">
    <source>
        <dbReference type="EMBL" id="MCO1334453.1"/>
    </source>
</evidence>
<dbReference type="EMBL" id="JALBWM010000028">
    <property type="protein sequence ID" value="MCO1334453.1"/>
    <property type="molecule type" value="Genomic_DNA"/>
</dbReference>
<dbReference type="RefSeq" id="WP_252465994.1">
    <property type="nucleotide sequence ID" value="NZ_JALBWM010000028.1"/>
</dbReference>
<dbReference type="Pfam" id="PF05960">
    <property type="entry name" value="DUF885"/>
    <property type="match status" value="1"/>
</dbReference>
<dbReference type="AlphaFoldDB" id="A0A9X2J4T0"/>
<evidence type="ECO:0000313" key="2">
    <source>
        <dbReference type="Proteomes" id="UP001139028"/>
    </source>
</evidence>
<accession>A0A9X2J4T0</accession>
<dbReference type="InterPro" id="IPR010281">
    <property type="entry name" value="DUF885"/>
</dbReference>
<name>A0A9X2J4T0_9GAMM</name>
<dbReference type="PANTHER" id="PTHR33361:SF2">
    <property type="entry name" value="DUF885 DOMAIN-CONTAINING PROTEIN"/>
    <property type="match status" value="1"/>
</dbReference>
<gene>
    <name evidence="1" type="ORF">MO867_08880</name>
</gene>
<reference evidence="1" key="1">
    <citation type="journal article" date="2022" name="Arch. Microbiol.">
        <title>Microbulbifer okhotskensis sp. nov., isolated from a deep bottom sediment of the Okhotsk Sea.</title>
        <authorList>
            <person name="Romanenko L."/>
            <person name="Kurilenko V."/>
            <person name="Otstavnykh N."/>
            <person name="Velansky P."/>
            <person name="Isaeva M."/>
            <person name="Mikhailov V."/>
        </authorList>
    </citation>
    <scope>NUCLEOTIDE SEQUENCE</scope>
    <source>
        <strain evidence="1">OS29</strain>
    </source>
</reference>
<organism evidence="1 2">
    <name type="scientific">Microbulbifer okhotskensis</name>
    <dbReference type="NCBI Taxonomy" id="2926617"/>
    <lineage>
        <taxon>Bacteria</taxon>
        <taxon>Pseudomonadati</taxon>
        <taxon>Pseudomonadota</taxon>
        <taxon>Gammaproteobacteria</taxon>
        <taxon>Cellvibrionales</taxon>
        <taxon>Microbulbiferaceae</taxon>
        <taxon>Microbulbifer</taxon>
    </lineage>
</organism>
<keyword evidence="2" id="KW-1185">Reference proteome</keyword>
<sequence length="605" mass="68738">MIKRVAKWIGGLFLLGVLGGAAFAVNAIYFKPWSIDVFFERAFIKLGGTSPEILSQLRVLEQFGIDGHNAHLDDLSEEEQLRQMQMMEDELAVLRAYDRAGLNGQQAISYDVFEHFLGNMVEAGRWRHHDYPLNQMLGVQNSLPEFLAEVHQINNVKEADYYLSRLGEVKRKFDQVLSGLAIREEKQILPPRFVIDSVLVEMQGFIAVPVQENILYTSLVDRLDKIDGLDMQERNRILSQGEALIDAEVYPAYQSLIDYYRELQPKVSKNNGVWALPDGDAFYAYQVRSHTTTNISPAELHRIGLQEVARIEGEMNQIFASVGQDSGTIGERFSAINNDSQFLYEDSEQGRENIIADYQMVIDEVSAGLEEYFDVKPEMGVEVRRVPEFKQQGAPGAYYISPAMDGSRPGIFYANLRDVHETKKFGMRTLAYHEAVPGHHFQLAIAQELKGVPTFRKLGLFTAYSEGWALYAEKLAKEAGFQENPYDDLGRLQAEMFRAVRLVVDTGIHYKRWGREEAIVYMLEKTGMTTTEVTTEIERYLVNPGQALAYKTGMLKILELRKRAQETLGNKFDIRQFHNIVLTNGAVPLAVLEQQVDHWVATKKG</sequence>
<comment type="caution">
    <text evidence="1">The sequence shown here is derived from an EMBL/GenBank/DDBJ whole genome shotgun (WGS) entry which is preliminary data.</text>
</comment>
<dbReference type="PANTHER" id="PTHR33361">
    <property type="entry name" value="GLR0591 PROTEIN"/>
    <property type="match status" value="1"/>
</dbReference>
<dbReference type="Proteomes" id="UP001139028">
    <property type="component" value="Unassembled WGS sequence"/>
</dbReference>